<dbReference type="Proteomes" id="UP000323000">
    <property type="component" value="Chromosome 4"/>
</dbReference>
<name>A0A5C7I785_9ROSI</name>
<dbReference type="OrthoDB" id="1701699at2759"/>
<gene>
    <name evidence="1" type="ORF">EZV62_011998</name>
</gene>
<evidence type="ECO:0000313" key="2">
    <source>
        <dbReference type="Proteomes" id="UP000323000"/>
    </source>
</evidence>
<evidence type="ECO:0000313" key="1">
    <source>
        <dbReference type="EMBL" id="TXG65004.1"/>
    </source>
</evidence>
<proteinExistence type="predicted"/>
<evidence type="ECO:0008006" key="3">
    <source>
        <dbReference type="Google" id="ProtNLM"/>
    </source>
</evidence>
<dbReference type="GO" id="GO:0048364">
    <property type="term" value="P:root development"/>
    <property type="evidence" value="ECO:0007669"/>
    <property type="project" value="InterPro"/>
</dbReference>
<dbReference type="EMBL" id="VAHF01000004">
    <property type="protein sequence ID" value="TXG65004.1"/>
    <property type="molecule type" value="Genomic_DNA"/>
</dbReference>
<dbReference type="GO" id="GO:0048367">
    <property type="term" value="P:shoot system development"/>
    <property type="evidence" value="ECO:0007669"/>
    <property type="project" value="InterPro"/>
</dbReference>
<accession>A0A5C7I785</accession>
<reference evidence="2" key="1">
    <citation type="journal article" date="2019" name="Gigascience">
        <title>De novo genome assembly of the endangered Acer yangbiense, a plant species with extremely small populations endemic to Yunnan Province, China.</title>
        <authorList>
            <person name="Yang J."/>
            <person name="Wariss H.M."/>
            <person name="Tao L."/>
            <person name="Zhang R."/>
            <person name="Yun Q."/>
            <person name="Hollingsworth P."/>
            <person name="Dao Z."/>
            <person name="Luo G."/>
            <person name="Guo H."/>
            <person name="Ma Y."/>
            <person name="Sun W."/>
        </authorList>
    </citation>
    <scope>NUCLEOTIDE SEQUENCE [LARGE SCALE GENOMIC DNA]</scope>
    <source>
        <strain evidence="2">cv. Malutang</strain>
    </source>
</reference>
<sequence>MASSPLNTKSQFHARSNSLPSRPHLFMSRIDEQLCRLRSTEASFSLISNRINGLTDLYDLVDNFLLLPQTQATLAQESHEKQVDEVLDRSLRLMDVCGTTKDSLLKIKEETQELQSILRRRRGDESKLAIKVGEYLSSKKKANKVIRKSLKDSKSICVFSSLDSEATTINMLREVDGVTFQVFDSLLSNTFGSKLQSKSSSWSLVSKLMKSKRITCEEATEVNGFEKVDATLSSLIGNKSSNMNAENAQNVLGKLESCIQDLEEGLECLLKRLIKTRVTLLNILNH</sequence>
<dbReference type="PANTHER" id="PTHR33070:SF129">
    <property type="entry name" value="DUF241 DOMAIN PROTEIN"/>
    <property type="match status" value="1"/>
</dbReference>
<organism evidence="1 2">
    <name type="scientific">Acer yangbiense</name>
    <dbReference type="NCBI Taxonomy" id="1000413"/>
    <lineage>
        <taxon>Eukaryota</taxon>
        <taxon>Viridiplantae</taxon>
        <taxon>Streptophyta</taxon>
        <taxon>Embryophyta</taxon>
        <taxon>Tracheophyta</taxon>
        <taxon>Spermatophyta</taxon>
        <taxon>Magnoliopsida</taxon>
        <taxon>eudicotyledons</taxon>
        <taxon>Gunneridae</taxon>
        <taxon>Pentapetalae</taxon>
        <taxon>rosids</taxon>
        <taxon>malvids</taxon>
        <taxon>Sapindales</taxon>
        <taxon>Sapindaceae</taxon>
        <taxon>Hippocastanoideae</taxon>
        <taxon>Acereae</taxon>
        <taxon>Acer</taxon>
    </lineage>
</organism>
<dbReference type="Pfam" id="PF03087">
    <property type="entry name" value="BPS1"/>
    <property type="match status" value="1"/>
</dbReference>
<dbReference type="PANTHER" id="PTHR33070">
    <property type="entry name" value="OS06G0725500 PROTEIN"/>
    <property type="match status" value="1"/>
</dbReference>
<keyword evidence="2" id="KW-1185">Reference proteome</keyword>
<dbReference type="InterPro" id="IPR004320">
    <property type="entry name" value="BPS1_pln"/>
</dbReference>
<comment type="caution">
    <text evidence="1">The sequence shown here is derived from an EMBL/GenBank/DDBJ whole genome shotgun (WGS) entry which is preliminary data.</text>
</comment>
<dbReference type="AlphaFoldDB" id="A0A5C7I785"/>
<protein>
    <recommendedName>
        <fullName evidence="3">DUF241 domain protein</fullName>
    </recommendedName>
</protein>